<dbReference type="InterPro" id="IPR050297">
    <property type="entry name" value="LipidA_mod_glycosyltrf_83"/>
</dbReference>
<dbReference type="RefSeq" id="WP_171162946.1">
    <property type="nucleotide sequence ID" value="NZ_CP053073.1"/>
</dbReference>
<dbReference type="EMBL" id="CP053073">
    <property type="protein sequence ID" value="QJR15564.1"/>
    <property type="molecule type" value="Genomic_DNA"/>
</dbReference>
<evidence type="ECO:0000256" key="6">
    <source>
        <dbReference type="ARBA" id="ARBA00022989"/>
    </source>
</evidence>
<keyword evidence="2" id="KW-1003">Cell membrane</keyword>
<feature type="transmembrane region" description="Helical" evidence="8">
    <location>
        <begin position="83"/>
        <end position="102"/>
    </location>
</feature>
<dbReference type="PANTHER" id="PTHR33908:SF3">
    <property type="entry name" value="UNDECAPRENYL PHOSPHATE-ALPHA-4-AMINO-4-DEOXY-L-ARABINOSE ARABINOSYL TRANSFERASE"/>
    <property type="match status" value="1"/>
</dbReference>
<dbReference type="Pfam" id="PF13231">
    <property type="entry name" value="PMT_2"/>
    <property type="match status" value="1"/>
</dbReference>
<gene>
    <name evidence="10" type="ORF">DSM104440_02386</name>
</gene>
<dbReference type="KEGG" id="upl:DSM104440_02386"/>
<dbReference type="GO" id="GO:0005886">
    <property type="term" value="C:plasma membrane"/>
    <property type="evidence" value="ECO:0007669"/>
    <property type="project" value="UniProtKB-SubCell"/>
</dbReference>
<dbReference type="InterPro" id="IPR038731">
    <property type="entry name" value="RgtA/B/C-like"/>
</dbReference>
<evidence type="ECO:0000256" key="8">
    <source>
        <dbReference type="SAM" id="Phobius"/>
    </source>
</evidence>
<evidence type="ECO:0000256" key="5">
    <source>
        <dbReference type="ARBA" id="ARBA00022692"/>
    </source>
</evidence>
<dbReference type="Proteomes" id="UP000503096">
    <property type="component" value="Chromosome"/>
</dbReference>
<accession>A0A6M4HAU8</accession>
<comment type="subcellular location">
    <subcellularLocation>
        <location evidence="1">Cell membrane</location>
        <topology evidence="1">Multi-pass membrane protein</topology>
    </subcellularLocation>
</comment>
<feature type="transmembrane region" description="Helical" evidence="8">
    <location>
        <begin position="108"/>
        <end position="127"/>
    </location>
</feature>
<protein>
    <recommendedName>
        <fullName evidence="9">Glycosyltransferase RgtA/B/C/D-like domain-containing protein</fullName>
    </recommendedName>
</protein>
<evidence type="ECO:0000313" key="11">
    <source>
        <dbReference type="Proteomes" id="UP000503096"/>
    </source>
</evidence>
<proteinExistence type="predicted"/>
<dbReference type="InParanoid" id="A0A6M4HAU8"/>
<dbReference type="GO" id="GO:0010041">
    <property type="term" value="P:response to iron(III) ion"/>
    <property type="evidence" value="ECO:0007669"/>
    <property type="project" value="TreeGrafter"/>
</dbReference>
<feature type="domain" description="Glycosyltransferase RgtA/B/C/D-like" evidence="9">
    <location>
        <begin position="64"/>
        <end position="215"/>
    </location>
</feature>
<dbReference type="GO" id="GO:0016763">
    <property type="term" value="F:pentosyltransferase activity"/>
    <property type="evidence" value="ECO:0007669"/>
    <property type="project" value="TreeGrafter"/>
</dbReference>
<keyword evidence="5 8" id="KW-0812">Transmembrane</keyword>
<sequence>MRRVRSPYVWFALPLAFVLGAWLRIDQLSNQVLIEDEWHPVHQVIYYSWLHVFGSFGNADYSIPLTAWYYALANAVGVSELDLRIPPLMAGIYAVVLIPWWLRRSFDTRAIAILGFLLAVSPFLISYSRIARSYALTLLGVYAALWCLQCAIRNAPEFRWCYGVAYSVLCGLVAWAHPITGPLLVAPLAFLAWGVWRGNGIRWATLVKLTALAGVCMAVFVLPPLLHDPAALAGKSGRDQIGVDTIVGAWHLWIGTGSSAVAAIALVLAALGIGTAVRRSHIVRWVVAGATLTVVALFVTQPWWINQPLAFGRYLLAVVPVVLLAIALGMLRVGDGIRRLWRGRAAPRPAASLLALPVALLAWWPTSPHPDLLHEPNSYTQHSYFQLDYRVERNPVRKFLPTLPKSGLWNAIAAAPPESLTIAVAPFRYATYEWPAPYWELIGHQRVIPAFLWGTCEATRYGEVPPDSRFRFQNAVHVSSEADLLGKQVAYLAYFKGKAGLSEPLPKCEAWMRTRFGPPHFEDEVLAIWDLGN</sequence>
<name>A0A6M4HAU8_9PROT</name>
<feature type="transmembrane region" description="Helical" evidence="8">
    <location>
        <begin position="285"/>
        <end position="305"/>
    </location>
</feature>
<organism evidence="10 11">
    <name type="scientific">Usitatibacter palustris</name>
    <dbReference type="NCBI Taxonomy" id="2732487"/>
    <lineage>
        <taxon>Bacteria</taxon>
        <taxon>Pseudomonadati</taxon>
        <taxon>Pseudomonadota</taxon>
        <taxon>Betaproteobacteria</taxon>
        <taxon>Nitrosomonadales</taxon>
        <taxon>Usitatibacteraceae</taxon>
        <taxon>Usitatibacter</taxon>
    </lineage>
</organism>
<dbReference type="AlphaFoldDB" id="A0A6M4HAU8"/>
<dbReference type="PANTHER" id="PTHR33908">
    <property type="entry name" value="MANNOSYLTRANSFERASE YKCB-RELATED"/>
    <property type="match status" value="1"/>
</dbReference>
<dbReference type="GO" id="GO:0009103">
    <property type="term" value="P:lipopolysaccharide biosynthetic process"/>
    <property type="evidence" value="ECO:0007669"/>
    <property type="project" value="UniProtKB-ARBA"/>
</dbReference>
<keyword evidence="3" id="KW-0328">Glycosyltransferase</keyword>
<keyword evidence="11" id="KW-1185">Reference proteome</keyword>
<feature type="transmembrane region" description="Helical" evidence="8">
    <location>
        <begin position="311"/>
        <end position="333"/>
    </location>
</feature>
<evidence type="ECO:0000256" key="3">
    <source>
        <dbReference type="ARBA" id="ARBA00022676"/>
    </source>
</evidence>
<feature type="transmembrane region" description="Helical" evidence="8">
    <location>
        <begin position="164"/>
        <end position="193"/>
    </location>
</feature>
<reference evidence="10 11" key="1">
    <citation type="submission" date="2020-04" db="EMBL/GenBank/DDBJ databases">
        <title>Usitatibacter rugosus gen. nov., sp. nov. and Usitatibacter palustris sp. nov., novel members of Usitatibacteraceae fam. nov. within the order Nitrosomonadales isolated from soil.</title>
        <authorList>
            <person name="Huber K.J."/>
            <person name="Neumann-Schaal M."/>
            <person name="Geppert A."/>
            <person name="Luckner M."/>
            <person name="Wanner G."/>
            <person name="Overmann J."/>
        </authorList>
    </citation>
    <scope>NUCLEOTIDE SEQUENCE [LARGE SCALE GENOMIC DNA]</scope>
    <source>
        <strain evidence="10 11">Swamp67</strain>
    </source>
</reference>
<feature type="transmembrane region" description="Helical" evidence="8">
    <location>
        <begin position="246"/>
        <end position="273"/>
    </location>
</feature>
<keyword evidence="4" id="KW-0808">Transferase</keyword>
<evidence type="ECO:0000256" key="1">
    <source>
        <dbReference type="ARBA" id="ARBA00004651"/>
    </source>
</evidence>
<evidence type="ECO:0000256" key="2">
    <source>
        <dbReference type="ARBA" id="ARBA00022475"/>
    </source>
</evidence>
<evidence type="ECO:0000256" key="4">
    <source>
        <dbReference type="ARBA" id="ARBA00022679"/>
    </source>
</evidence>
<feature type="transmembrane region" description="Helical" evidence="8">
    <location>
        <begin position="7"/>
        <end position="25"/>
    </location>
</feature>
<evidence type="ECO:0000256" key="7">
    <source>
        <dbReference type="ARBA" id="ARBA00023136"/>
    </source>
</evidence>
<keyword evidence="7 8" id="KW-0472">Membrane</keyword>
<feature type="transmembrane region" description="Helical" evidence="8">
    <location>
        <begin position="205"/>
        <end position="226"/>
    </location>
</feature>
<evidence type="ECO:0000313" key="10">
    <source>
        <dbReference type="EMBL" id="QJR15564.1"/>
    </source>
</evidence>
<keyword evidence="6 8" id="KW-1133">Transmembrane helix</keyword>
<evidence type="ECO:0000259" key="9">
    <source>
        <dbReference type="Pfam" id="PF13231"/>
    </source>
</evidence>